<dbReference type="Proteomes" id="UP001165044">
    <property type="component" value="Unassembled WGS sequence"/>
</dbReference>
<keyword evidence="9" id="KW-1185">Reference proteome</keyword>
<reference evidence="8" key="1">
    <citation type="journal article" date="2023" name="Antonie Van Leeuwenhoek">
        <title>Mesoterricola silvestris gen. nov., sp. nov., Mesoterricola sediminis sp. nov., Geothrix oryzae sp. nov., Geothrix edaphica sp. nov., Geothrix rubra sp. nov., and Geothrix limicola sp. nov., six novel members of Acidobacteriota isolated from soils.</title>
        <authorList>
            <person name="Itoh H."/>
            <person name="Sugisawa Y."/>
            <person name="Mise K."/>
            <person name="Xu Z."/>
            <person name="Kuniyasu M."/>
            <person name="Ushijima N."/>
            <person name="Kawano K."/>
            <person name="Kobayashi E."/>
            <person name="Shiratori Y."/>
            <person name="Masuda Y."/>
            <person name="Senoo K."/>
        </authorList>
    </citation>
    <scope>NUCLEOTIDE SEQUENCE</scope>
    <source>
        <strain evidence="8">Red802</strain>
    </source>
</reference>
<keyword evidence="3 7" id="KW-0963">Cytoplasm</keyword>
<evidence type="ECO:0000256" key="3">
    <source>
        <dbReference type="ARBA" id="ARBA00022490"/>
    </source>
</evidence>
<comment type="function">
    <text evidence="7">Catalyzes the methyl esterification of L-isoaspartyl residues in peptides and proteins that result from spontaneous decomposition of normal L-aspartyl and L-asparaginyl residues. It plays a role in the repair and/or degradation of damaged proteins.</text>
</comment>
<organism evidence="8 9">
    <name type="scientific">Geothrix edaphica</name>
    <dbReference type="NCBI Taxonomy" id="2927976"/>
    <lineage>
        <taxon>Bacteria</taxon>
        <taxon>Pseudomonadati</taxon>
        <taxon>Acidobacteriota</taxon>
        <taxon>Holophagae</taxon>
        <taxon>Holophagales</taxon>
        <taxon>Holophagaceae</taxon>
        <taxon>Geothrix</taxon>
    </lineage>
</organism>
<evidence type="ECO:0000256" key="1">
    <source>
        <dbReference type="ARBA" id="ARBA00004496"/>
    </source>
</evidence>
<keyword evidence="5 7" id="KW-0808">Transferase</keyword>
<sequence>MLTLGGCNPEPARPAAPPPVVEPVLAEARMHMVRDQIVARGITDPRVLEAMTRVPRHEFVPAAQRGEAYEDWPLPIGYGQTISQPYIVAFMTAALGPGPGDRVLEIGTGSGYQAAVLSCLVAEVYTVEIVDPLARRAEADLKRLGYANVKVRAGDGHHGWPEAAPFDAIIVTCAPEQVPQALVEQLREGGRMIIPVGSQWGAQELYLLRKTPTGMQRQGVLPVRFVPMVKGRS</sequence>
<evidence type="ECO:0000256" key="6">
    <source>
        <dbReference type="ARBA" id="ARBA00022691"/>
    </source>
</evidence>
<dbReference type="NCBIfam" id="TIGR00080">
    <property type="entry name" value="pimt"/>
    <property type="match status" value="1"/>
</dbReference>
<comment type="similarity">
    <text evidence="2 7">Belongs to the methyltransferase superfamily. L-isoaspartyl/D-aspartyl protein methyltransferase family.</text>
</comment>
<feature type="active site" evidence="7">
    <location>
        <position position="83"/>
    </location>
</feature>
<evidence type="ECO:0000256" key="2">
    <source>
        <dbReference type="ARBA" id="ARBA00005369"/>
    </source>
</evidence>
<name>A0ABQ5PUZ3_9BACT</name>
<dbReference type="Gene3D" id="3.40.50.150">
    <property type="entry name" value="Vaccinia Virus protein VP39"/>
    <property type="match status" value="1"/>
</dbReference>
<dbReference type="NCBIfam" id="NF001453">
    <property type="entry name" value="PRK00312.1"/>
    <property type="match status" value="1"/>
</dbReference>
<gene>
    <name evidence="7 8" type="primary">pcm</name>
    <name evidence="8" type="ORF">GETHED_03250</name>
</gene>
<accession>A0ABQ5PUZ3</accession>
<dbReference type="CDD" id="cd02440">
    <property type="entry name" value="AdoMet_MTases"/>
    <property type="match status" value="1"/>
</dbReference>
<keyword evidence="4 7" id="KW-0489">Methyltransferase</keyword>
<comment type="subcellular location">
    <subcellularLocation>
        <location evidence="1 7">Cytoplasm</location>
    </subcellularLocation>
</comment>
<dbReference type="SUPFAM" id="SSF53335">
    <property type="entry name" value="S-adenosyl-L-methionine-dependent methyltransferases"/>
    <property type="match status" value="1"/>
</dbReference>
<proteinExistence type="inferred from homology"/>
<evidence type="ECO:0000313" key="8">
    <source>
        <dbReference type="EMBL" id="GLH65961.1"/>
    </source>
</evidence>
<evidence type="ECO:0000256" key="4">
    <source>
        <dbReference type="ARBA" id="ARBA00022603"/>
    </source>
</evidence>
<evidence type="ECO:0000256" key="7">
    <source>
        <dbReference type="HAMAP-Rule" id="MF_00090"/>
    </source>
</evidence>
<dbReference type="PANTHER" id="PTHR11579:SF0">
    <property type="entry name" value="PROTEIN-L-ISOASPARTATE(D-ASPARTATE) O-METHYLTRANSFERASE"/>
    <property type="match status" value="1"/>
</dbReference>
<dbReference type="Pfam" id="PF01135">
    <property type="entry name" value="PCMT"/>
    <property type="match status" value="1"/>
</dbReference>
<comment type="catalytic activity">
    <reaction evidence="7">
        <text>[protein]-L-isoaspartate + S-adenosyl-L-methionine = [protein]-L-isoaspartate alpha-methyl ester + S-adenosyl-L-homocysteine</text>
        <dbReference type="Rhea" id="RHEA:12705"/>
        <dbReference type="Rhea" id="RHEA-COMP:12143"/>
        <dbReference type="Rhea" id="RHEA-COMP:12144"/>
        <dbReference type="ChEBI" id="CHEBI:57856"/>
        <dbReference type="ChEBI" id="CHEBI:59789"/>
        <dbReference type="ChEBI" id="CHEBI:90596"/>
        <dbReference type="ChEBI" id="CHEBI:90598"/>
        <dbReference type="EC" id="2.1.1.77"/>
    </reaction>
</comment>
<dbReference type="EMBL" id="BSDC01000001">
    <property type="protein sequence ID" value="GLH65961.1"/>
    <property type="molecule type" value="Genomic_DNA"/>
</dbReference>
<evidence type="ECO:0000313" key="9">
    <source>
        <dbReference type="Proteomes" id="UP001165044"/>
    </source>
</evidence>
<evidence type="ECO:0000256" key="5">
    <source>
        <dbReference type="ARBA" id="ARBA00022679"/>
    </source>
</evidence>
<dbReference type="InterPro" id="IPR029063">
    <property type="entry name" value="SAM-dependent_MTases_sf"/>
</dbReference>
<dbReference type="PROSITE" id="PS01279">
    <property type="entry name" value="PCMT"/>
    <property type="match status" value="1"/>
</dbReference>
<dbReference type="InterPro" id="IPR000682">
    <property type="entry name" value="PCMT"/>
</dbReference>
<dbReference type="EC" id="2.1.1.77" evidence="7"/>
<protein>
    <recommendedName>
        <fullName evidence="7">Protein-L-isoaspartate O-methyltransferase</fullName>
        <ecNumber evidence="7">2.1.1.77</ecNumber>
    </recommendedName>
    <alternativeName>
        <fullName evidence="7">L-isoaspartyl protein carboxyl methyltransferase</fullName>
    </alternativeName>
    <alternativeName>
        <fullName evidence="7">Protein L-isoaspartyl methyltransferase</fullName>
    </alternativeName>
    <alternativeName>
        <fullName evidence="7">Protein-beta-aspartate methyltransferase</fullName>
        <shortName evidence="7">PIMT</shortName>
    </alternativeName>
</protein>
<dbReference type="PANTHER" id="PTHR11579">
    <property type="entry name" value="PROTEIN-L-ISOASPARTATE O-METHYLTRANSFERASE"/>
    <property type="match status" value="1"/>
</dbReference>
<keyword evidence="6 7" id="KW-0949">S-adenosyl-L-methionine</keyword>
<comment type="caution">
    <text evidence="8">The sequence shown here is derived from an EMBL/GenBank/DDBJ whole genome shotgun (WGS) entry which is preliminary data.</text>
</comment>
<dbReference type="HAMAP" id="MF_00090">
    <property type="entry name" value="PIMT"/>
    <property type="match status" value="1"/>
</dbReference>